<reference evidence="1 2" key="1">
    <citation type="submission" date="2019-03" db="EMBL/GenBank/DDBJ databases">
        <title>Genomic Encyclopedia of Type Strains, Phase IV (KMG-IV): sequencing the most valuable type-strain genomes for metagenomic binning, comparative biology and taxonomic classification.</title>
        <authorList>
            <person name="Goeker M."/>
        </authorList>
    </citation>
    <scope>NUCLEOTIDE SEQUENCE [LARGE SCALE GENOMIC DNA]</scope>
    <source>
        <strain evidence="1 2">DSM 45707</strain>
    </source>
</reference>
<dbReference type="InterPro" id="IPR003737">
    <property type="entry name" value="GlcNAc_PI_deacetylase-related"/>
</dbReference>
<protein>
    <submittedName>
        <fullName evidence="1">GlcNAc-PI de-N-acetylase</fullName>
    </submittedName>
</protein>
<keyword evidence="2" id="KW-1185">Reference proteome</keyword>
<dbReference type="EMBL" id="SMAG01000011">
    <property type="protein sequence ID" value="TCS92601.1"/>
    <property type="molecule type" value="Genomic_DNA"/>
</dbReference>
<sequence length="235" mass="26075">MTIPAIYYIPHQDDETLSMAIDIIKHVGAGREVICVLYTSGRGSVAQKVINGELSSGYWGGTHNPDLEGYARLNDAAFTEARNNEFRSALGQLGVKPENIHICPLDLEGTFNKDSVKQLMLEYMAMYPVSGHKTMSYHDGSISHAWAGQALNELYNEGKTLDARFFIARADWAKSLPGVIYTATDDQKKKIQKAARVYEAWNPVAGAFAVGYHSVPAQFQEMLVNPQNKIHKPNE</sequence>
<gene>
    <name evidence="1" type="ORF">EDD58_11165</name>
</gene>
<dbReference type="Proteomes" id="UP000294937">
    <property type="component" value="Unassembled WGS sequence"/>
</dbReference>
<name>A0A4R3L2R6_9BACL</name>
<evidence type="ECO:0000313" key="2">
    <source>
        <dbReference type="Proteomes" id="UP000294937"/>
    </source>
</evidence>
<accession>A0A4R3L2R6</accession>
<evidence type="ECO:0000313" key="1">
    <source>
        <dbReference type="EMBL" id="TCS92601.1"/>
    </source>
</evidence>
<dbReference type="SUPFAM" id="SSF102588">
    <property type="entry name" value="LmbE-like"/>
    <property type="match status" value="1"/>
</dbReference>
<dbReference type="Pfam" id="PF02585">
    <property type="entry name" value="PIG-L"/>
    <property type="match status" value="1"/>
</dbReference>
<proteinExistence type="predicted"/>
<comment type="caution">
    <text evidence="1">The sequence shown here is derived from an EMBL/GenBank/DDBJ whole genome shotgun (WGS) entry which is preliminary data.</text>
</comment>
<organism evidence="1 2">
    <name type="scientific">Hazenella coriacea</name>
    <dbReference type="NCBI Taxonomy" id="1179467"/>
    <lineage>
        <taxon>Bacteria</taxon>
        <taxon>Bacillati</taxon>
        <taxon>Bacillota</taxon>
        <taxon>Bacilli</taxon>
        <taxon>Bacillales</taxon>
        <taxon>Thermoactinomycetaceae</taxon>
        <taxon>Hazenella</taxon>
    </lineage>
</organism>
<dbReference type="Gene3D" id="3.40.50.10320">
    <property type="entry name" value="LmbE-like"/>
    <property type="match status" value="1"/>
</dbReference>
<dbReference type="InterPro" id="IPR024078">
    <property type="entry name" value="LmbE-like_dom_sf"/>
</dbReference>
<dbReference type="RefSeq" id="WP_131926631.1">
    <property type="nucleotide sequence ID" value="NZ_SMAG01000011.1"/>
</dbReference>
<dbReference type="AlphaFoldDB" id="A0A4R3L2R6"/>
<dbReference type="OrthoDB" id="1754135at2"/>